<evidence type="ECO:0000256" key="9">
    <source>
        <dbReference type="SAM" id="Phobius"/>
    </source>
</evidence>
<dbReference type="Ensembl" id="ENSSSCT00015016999.1">
    <property type="protein sequence ID" value="ENSSSCP00015006639.1"/>
    <property type="gene ID" value="ENSSSCG00015012890.1"/>
</dbReference>
<feature type="transmembrane region" description="Helical" evidence="9">
    <location>
        <begin position="344"/>
        <end position="364"/>
    </location>
</feature>
<dbReference type="CDD" id="cd01115">
    <property type="entry name" value="SLC13_permease"/>
    <property type="match status" value="1"/>
</dbReference>
<dbReference type="Proteomes" id="UP000694726">
    <property type="component" value="Unplaced"/>
</dbReference>
<feature type="transmembrane region" description="Helical" evidence="9">
    <location>
        <begin position="427"/>
        <end position="446"/>
    </location>
</feature>
<keyword evidence="6" id="KW-0915">Sodium</keyword>
<evidence type="ECO:0000256" key="7">
    <source>
        <dbReference type="ARBA" id="ARBA00023136"/>
    </source>
</evidence>
<feature type="transmembrane region" description="Helical" evidence="9">
    <location>
        <begin position="80"/>
        <end position="98"/>
    </location>
</feature>
<feature type="transmembrane region" description="Helical" evidence="9">
    <location>
        <begin position="518"/>
        <end position="539"/>
    </location>
</feature>
<dbReference type="GO" id="GO:0015370">
    <property type="term" value="F:solute:sodium symporter activity"/>
    <property type="evidence" value="ECO:0007669"/>
    <property type="project" value="UniProtKB-ARBA"/>
</dbReference>
<feature type="transmembrane region" description="Helical" evidence="9">
    <location>
        <begin position="284"/>
        <end position="306"/>
    </location>
</feature>
<evidence type="ECO:0000256" key="5">
    <source>
        <dbReference type="ARBA" id="ARBA00022989"/>
    </source>
</evidence>
<keyword evidence="7 9" id="KW-0472">Membrane</keyword>
<keyword evidence="8" id="KW-0739">Sodium transport</keyword>
<keyword evidence="8" id="KW-0406">Ion transport</keyword>
<name>A0A8D0MPB9_PIG</name>
<dbReference type="Pfam" id="PF00939">
    <property type="entry name" value="Na_sulph_symp"/>
    <property type="match status" value="1"/>
</dbReference>
<dbReference type="PANTHER" id="PTHR10283:SF65">
    <property type="entry name" value="SOLUTE CARRIER FAMILY 13 MEMBER 1"/>
    <property type="match status" value="1"/>
</dbReference>
<feature type="transmembrane region" description="Helical" evidence="9">
    <location>
        <begin position="12"/>
        <end position="31"/>
    </location>
</feature>
<evidence type="ECO:0000256" key="6">
    <source>
        <dbReference type="ARBA" id="ARBA00023053"/>
    </source>
</evidence>
<keyword evidence="4 9" id="KW-0812">Transmembrane</keyword>
<accession>A0A8D0MPB9</accession>
<comment type="subcellular location">
    <subcellularLocation>
        <location evidence="1">Membrane</location>
        <topology evidence="1">Multi-pass membrane protein</topology>
    </subcellularLocation>
</comment>
<keyword evidence="3" id="KW-0813">Transport</keyword>
<evidence type="ECO:0000256" key="2">
    <source>
        <dbReference type="ARBA" id="ARBA00006772"/>
    </source>
</evidence>
<sequence>MKVSYVLVYRRLLLVVFTLLFLLPLPIILGTKEAECAYTLFVVAMFWLTEALPLSVTALLPGLMFPLFGIMPSKEVASAYFKDFHLLLIGVICLATSIEKWNLHKRIALRMVMTVGVNPAWLTLGFMSSTAFLSMWLSNTSTAAMVMPIVEAVAQQIINAEAEVEATQMTYFSGSTNLGLETDESVNGHETNERKEKTKPVAGYRNEAGKISGKMELEKNSGTGNKYRTKKDHMMCKLMCLCIAYSSTIGGLTTITGTSTNLIFAEHFNMRYPDCHCINFGSWFIMSFPAAIIILLLSWIWLQWLFLGFNFKEMFQCDKTGTAKQKACAEVIKQEYQKLGPIRYPGFATDSTVALLVGLLFFLIPAKRLTKTTPTGETVAFDYSPLITWKEFQSFMPWDIAILVGGGFALADGCEESGLSKWIGNKLSPLGSLPVWLIILISSLFVTSLTEVASNPATITLLLPILAPLAEAIHVNPLYILLPSTLCTSFAFLLPVANPPNAIVFSYGHLTVIDMVKAGLGVNVLGVAVVMLGLFVWMVPMFDLHTYPSWAPTIANETLP</sequence>
<evidence type="ECO:0000313" key="10">
    <source>
        <dbReference type="Ensembl" id="ENSSSCP00015006639.1"/>
    </source>
</evidence>
<gene>
    <name evidence="10" type="primary">SLC13A1</name>
</gene>
<feature type="transmembrane region" description="Helical" evidence="9">
    <location>
        <begin position="238"/>
        <end position="264"/>
    </location>
</feature>
<dbReference type="InterPro" id="IPR001898">
    <property type="entry name" value="SLC13A/DASS"/>
</dbReference>
<evidence type="ECO:0000256" key="3">
    <source>
        <dbReference type="ARBA" id="ARBA00022448"/>
    </source>
</evidence>
<evidence type="ECO:0000313" key="11">
    <source>
        <dbReference type="Proteomes" id="UP000694726"/>
    </source>
</evidence>
<feature type="transmembrane region" description="Helical" evidence="9">
    <location>
        <begin position="118"/>
        <end position="137"/>
    </location>
</feature>
<proteinExistence type="inferred from homology"/>
<feature type="transmembrane region" description="Helical" evidence="9">
    <location>
        <begin position="37"/>
        <end position="68"/>
    </location>
</feature>
<dbReference type="AlphaFoldDB" id="A0A8D0MPB9"/>
<protein>
    <submittedName>
        <fullName evidence="10">Solute carrier family 13 member 1</fullName>
    </submittedName>
</protein>
<reference evidence="10" key="1">
    <citation type="submission" date="2025-08" db="UniProtKB">
        <authorList>
            <consortium name="Ensembl"/>
        </authorList>
    </citation>
    <scope>IDENTIFICATION</scope>
</reference>
<keyword evidence="5 9" id="KW-1133">Transmembrane helix</keyword>
<organism evidence="10 11">
    <name type="scientific">Sus scrofa</name>
    <name type="common">Pig</name>
    <dbReference type="NCBI Taxonomy" id="9823"/>
    <lineage>
        <taxon>Eukaryota</taxon>
        <taxon>Metazoa</taxon>
        <taxon>Chordata</taxon>
        <taxon>Craniata</taxon>
        <taxon>Vertebrata</taxon>
        <taxon>Euteleostomi</taxon>
        <taxon>Mammalia</taxon>
        <taxon>Eutheria</taxon>
        <taxon>Laurasiatheria</taxon>
        <taxon>Artiodactyla</taxon>
        <taxon>Suina</taxon>
        <taxon>Suidae</taxon>
        <taxon>Sus</taxon>
    </lineage>
</organism>
<evidence type="ECO:0000256" key="8">
    <source>
        <dbReference type="ARBA" id="ARBA00023201"/>
    </source>
</evidence>
<dbReference type="PROSITE" id="PS01271">
    <property type="entry name" value="NA_SULFATE"/>
    <property type="match status" value="1"/>
</dbReference>
<evidence type="ECO:0000256" key="4">
    <source>
        <dbReference type="ARBA" id="ARBA00022692"/>
    </source>
</evidence>
<feature type="transmembrane region" description="Helical" evidence="9">
    <location>
        <begin position="452"/>
        <end position="470"/>
    </location>
</feature>
<dbReference type="PANTHER" id="PTHR10283">
    <property type="entry name" value="SOLUTE CARRIER FAMILY 13 MEMBER"/>
    <property type="match status" value="1"/>
</dbReference>
<dbReference type="GO" id="GO:0016020">
    <property type="term" value="C:membrane"/>
    <property type="evidence" value="ECO:0007669"/>
    <property type="project" value="UniProtKB-SubCell"/>
</dbReference>
<comment type="similarity">
    <text evidence="2">Belongs to the SLC13A/DASS transporter (TC 2.A.47) family. NADC subfamily.</text>
</comment>
<evidence type="ECO:0000256" key="1">
    <source>
        <dbReference type="ARBA" id="ARBA00004141"/>
    </source>
</evidence>
<dbReference type="InterPro" id="IPR031312">
    <property type="entry name" value="Na/sul_symport_CS"/>
</dbReference>